<dbReference type="InterPro" id="IPR002508">
    <property type="entry name" value="MurNAc-LAA_cat"/>
</dbReference>
<dbReference type="Gene3D" id="3.40.630.40">
    <property type="entry name" value="Zn-dependent exopeptidases"/>
    <property type="match status" value="1"/>
</dbReference>
<dbReference type="GO" id="GO:0030288">
    <property type="term" value="C:outer membrane-bounded periplasmic space"/>
    <property type="evidence" value="ECO:0007669"/>
    <property type="project" value="TreeGrafter"/>
</dbReference>
<dbReference type="Pfam" id="PF01520">
    <property type="entry name" value="Amidase_3"/>
    <property type="match status" value="1"/>
</dbReference>
<dbReference type="EMBL" id="UOET01000052">
    <property type="protein sequence ID" value="VAW26696.1"/>
    <property type="molecule type" value="Genomic_DNA"/>
</dbReference>
<evidence type="ECO:0000313" key="3">
    <source>
        <dbReference type="EMBL" id="VAW26696.1"/>
    </source>
</evidence>
<dbReference type="GO" id="GO:0008745">
    <property type="term" value="F:N-acetylmuramoyl-L-alanine amidase activity"/>
    <property type="evidence" value="ECO:0007669"/>
    <property type="project" value="UniProtKB-EC"/>
</dbReference>
<protein>
    <submittedName>
        <fullName evidence="3">N-acetylmuramoyl-L-alanine amidase</fullName>
        <ecNumber evidence="3">3.5.1.28</ecNumber>
    </submittedName>
</protein>
<dbReference type="GO" id="GO:0009253">
    <property type="term" value="P:peptidoglycan catabolic process"/>
    <property type="evidence" value="ECO:0007669"/>
    <property type="project" value="InterPro"/>
</dbReference>
<proteinExistence type="predicted"/>
<keyword evidence="1 3" id="KW-0378">Hydrolase</keyword>
<gene>
    <name evidence="3" type="ORF">MNBD_BACTEROID07-1500</name>
</gene>
<name>A0A3B0V413_9ZZZZ</name>
<dbReference type="InterPro" id="IPR050695">
    <property type="entry name" value="N-acetylmuramoyl_amidase_3"/>
</dbReference>
<dbReference type="SUPFAM" id="SSF53187">
    <property type="entry name" value="Zn-dependent exopeptidases"/>
    <property type="match status" value="1"/>
</dbReference>
<accession>A0A3B0V413</accession>
<feature type="domain" description="MurNAc-LAA" evidence="2">
    <location>
        <begin position="83"/>
        <end position="239"/>
    </location>
</feature>
<dbReference type="AlphaFoldDB" id="A0A3B0V413"/>
<organism evidence="3">
    <name type="scientific">hydrothermal vent metagenome</name>
    <dbReference type="NCBI Taxonomy" id="652676"/>
    <lineage>
        <taxon>unclassified sequences</taxon>
        <taxon>metagenomes</taxon>
        <taxon>ecological metagenomes</taxon>
    </lineage>
</organism>
<dbReference type="CDD" id="cd02696">
    <property type="entry name" value="MurNAc-LAA"/>
    <property type="match status" value="1"/>
</dbReference>
<dbReference type="EC" id="3.5.1.28" evidence="3"/>
<evidence type="ECO:0000256" key="1">
    <source>
        <dbReference type="ARBA" id="ARBA00022801"/>
    </source>
</evidence>
<sequence length="362" mass="40921">MLGIAILFSASAFAQRGVKISTVVIDAGHGGKDPGASGKHSQEKTIALAIALKLGHYIHEYMPGVKVIYTRKTDRFIPLYKRAEIANKNHADLFISIHCNSSTSPRPYGAETFVLGLHKNKANLEVAQKENAAIRYENNPKEYKGFNNSPESYISLSLFQSPYLKESLDFANKIEHQFKARAGRKARGVFQAGFLVLWQTTMPSVLVETGFLSNPKEEAFLISKTGQTYIASAIYRAFKAYKIEFEKENAIVKVNHTTIHKQPVPVKKKKAKPLVDYRVQFYISTRLVRNVATRFKSIPDVSYYKQKGIYKYTSGHFSKFSRVVLHQSFVRSKGYRDAFVVAFYQNRRISLSKAKVIEKAGM</sequence>
<evidence type="ECO:0000259" key="2">
    <source>
        <dbReference type="SMART" id="SM00646"/>
    </source>
</evidence>
<dbReference type="PANTHER" id="PTHR30404:SF0">
    <property type="entry name" value="N-ACETYLMURAMOYL-L-ALANINE AMIDASE AMIC"/>
    <property type="match status" value="1"/>
</dbReference>
<dbReference type="PANTHER" id="PTHR30404">
    <property type="entry name" value="N-ACETYLMURAMOYL-L-ALANINE AMIDASE"/>
    <property type="match status" value="1"/>
</dbReference>
<dbReference type="FunFam" id="3.40.630.40:FF:000005">
    <property type="entry name" value="N-acetylmuramoyl-L-alanine amidase (AmiA)"/>
    <property type="match status" value="1"/>
</dbReference>
<reference evidence="3" key="1">
    <citation type="submission" date="2018-06" db="EMBL/GenBank/DDBJ databases">
        <authorList>
            <person name="Zhirakovskaya E."/>
        </authorList>
    </citation>
    <scope>NUCLEOTIDE SEQUENCE</scope>
</reference>
<dbReference type="SMART" id="SM00646">
    <property type="entry name" value="Ami_3"/>
    <property type="match status" value="1"/>
</dbReference>